<proteinExistence type="predicted"/>
<comment type="caution">
    <text evidence="2">The sequence shown here is derived from an EMBL/GenBank/DDBJ whole genome shotgun (WGS) entry which is preliminary data.</text>
</comment>
<dbReference type="PROSITE" id="PS50830">
    <property type="entry name" value="TNASE_3"/>
    <property type="match status" value="1"/>
</dbReference>
<evidence type="ECO:0000259" key="1">
    <source>
        <dbReference type="PROSITE" id="PS50830"/>
    </source>
</evidence>
<dbReference type="InterPro" id="IPR035437">
    <property type="entry name" value="SNase_OB-fold_sf"/>
</dbReference>
<dbReference type="EMBL" id="SDWS01000013">
    <property type="protein sequence ID" value="RYB88568.1"/>
    <property type="molecule type" value="Genomic_DNA"/>
</dbReference>
<reference evidence="2 3" key="1">
    <citation type="submission" date="2019-01" db="EMBL/GenBank/DDBJ databases">
        <title>Novel species of Nocardioides.</title>
        <authorList>
            <person name="Liu Q."/>
            <person name="Xin Y.-H."/>
        </authorList>
    </citation>
    <scope>NUCLEOTIDE SEQUENCE [LARGE SCALE GENOMIC DNA]</scope>
    <source>
        <strain evidence="2 3">HLT3-15</strain>
    </source>
</reference>
<dbReference type="InterPro" id="IPR016071">
    <property type="entry name" value="Staphylococal_nuclease_OB-fold"/>
</dbReference>
<accession>A0A4Q2RJQ1</accession>
<sequence length="109" mass="11681">MLGISAPEIPQPGKPGECYGAPSTSLLRQVLPAGTQVTLVSDPTQHDVDTYGRWLRYVEAGGRDIGRAQIRSGAAAARDSSDPVSRHAVHVQIEDQARERGAGMWTACR</sequence>
<name>A0A4Q2RJQ1_9ACTN</name>
<feature type="domain" description="TNase-like" evidence="1">
    <location>
        <begin position="1"/>
        <end position="107"/>
    </location>
</feature>
<evidence type="ECO:0000313" key="2">
    <source>
        <dbReference type="EMBL" id="RYB88568.1"/>
    </source>
</evidence>
<dbReference type="Pfam" id="PF00565">
    <property type="entry name" value="SNase"/>
    <property type="match status" value="1"/>
</dbReference>
<dbReference type="AlphaFoldDB" id="A0A4Q2RJQ1"/>
<dbReference type="SUPFAM" id="SSF50199">
    <property type="entry name" value="Staphylococcal nuclease"/>
    <property type="match status" value="1"/>
</dbReference>
<keyword evidence="3" id="KW-1185">Reference proteome</keyword>
<evidence type="ECO:0000313" key="3">
    <source>
        <dbReference type="Proteomes" id="UP000291838"/>
    </source>
</evidence>
<dbReference type="Gene3D" id="2.40.50.90">
    <property type="match status" value="1"/>
</dbReference>
<dbReference type="OrthoDB" id="6048299at2"/>
<protein>
    <submittedName>
        <fullName evidence="2">Thermonuclease family protein</fullName>
    </submittedName>
</protein>
<dbReference type="Proteomes" id="UP000291838">
    <property type="component" value="Unassembled WGS sequence"/>
</dbReference>
<gene>
    <name evidence="2" type="ORF">EUA06_20475</name>
</gene>
<organism evidence="2 3">
    <name type="scientific">Nocardioides glacieisoli</name>
    <dbReference type="NCBI Taxonomy" id="1168730"/>
    <lineage>
        <taxon>Bacteria</taxon>
        <taxon>Bacillati</taxon>
        <taxon>Actinomycetota</taxon>
        <taxon>Actinomycetes</taxon>
        <taxon>Propionibacteriales</taxon>
        <taxon>Nocardioidaceae</taxon>
        <taxon>Nocardioides</taxon>
    </lineage>
</organism>